<organism evidence="1 2">
    <name type="scientific">Sulfurisphaera tokodaii</name>
    <dbReference type="NCBI Taxonomy" id="111955"/>
    <lineage>
        <taxon>Archaea</taxon>
        <taxon>Thermoproteota</taxon>
        <taxon>Thermoprotei</taxon>
        <taxon>Sulfolobales</taxon>
        <taxon>Sulfolobaceae</taxon>
        <taxon>Sulfurisphaera</taxon>
    </lineage>
</organism>
<protein>
    <submittedName>
        <fullName evidence="1">Uncharacterized protein</fullName>
    </submittedName>
</protein>
<dbReference type="RefSeq" id="WP_010980483.1">
    <property type="nucleotide sequence ID" value="NZ_BAABQO010000010.1"/>
</dbReference>
<proteinExistence type="predicted"/>
<accession>A0A832WVN3</accession>
<dbReference type="GeneID" id="1460481"/>
<dbReference type="EMBL" id="DUJO01000026">
    <property type="protein sequence ID" value="HII74046.1"/>
    <property type="molecule type" value="Genomic_DNA"/>
</dbReference>
<sequence>MCRVIYGYKDLTDEIKQYYILDPMGFSNYKKKLAFDLNFKLQRENSEKLRDLYFTIFELSSIMRELNFRMINPNYALPSLVNRINTSLPLSWKNNEISLRQPIKIETKTDFNENIESSVTIDLFQLTGIKNFELKAKLKIENKKLTAILDLSLRIENKGVSKNVNEEEINKLLQVTAREVNQKSLISQSQLDEIGENLIESMIEPVLLREREEFEIKTGIKDFIYIPSNRALLLNASESALSDEEIVQLFSDKCIFAIQRVKEGIKNFKPLFSTDVKNENGVLYWGNESIYKAPPSVKSLALIDAELSTIKGKSLIVIEYPEEYLIEEEIDRIIQLMKNLDREHEVIIITGNRKIKESCEK</sequence>
<dbReference type="AlphaFoldDB" id="A0A832WVN3"/>
<evidence type="ECO:0000313" key="2">
    <source>
        <dbReference type="Proteomes" id="UP000646844"/>
    </source>
</evidence>
<dbReference type="OMA" id="SHEFFED"/>
<comment type="caution">
    <text evidence="1">The sequence shown here is derived from an EMBL/GenBank/DDBJ whole genome shotgun (WGS) entry which is preliminary data.</text>
</comment>
<reference evidence="1" key="1">
    <citation type="journal article" date="2020" name="bioRxiv">
        <title>A rank-normalized archaeal taxonomy based on genome phylogeny resolves widespread incomplete and uneven classifications.</title>
        <authorList>
            <person name="Rinke C."/>
            <person name="Chuvochina M."/>
            <person name="Mussig A.J."/>
            <person name="Chaumeil P.-A."/>
            <person name="Waite D.W."/>
            <person name="Whitman W.B."/>
            <person name="Parks D.H."/>
            <person name="Hugenholtz P."/>
        </authorList>
    </citation>
    <scope>NUCLEOTIDE SEQUENCE</scope>
    <source>
        <strain evidence="1">UBA8838</strain>
    </source>
</reference>
<evidence type="ECO:0000313" key="1">
    <source>
        <dbReference type="EMBL" id="HII74046.1"/>
    </source>
</evidence>
<dbReference type="Proteomes" id="UP000646844">
    <property type="component" value="Unassembled WGS sequence"/>
</dbReference>
<gene>
    <name evidence="1" type="ORF">HA332_06650</name>
</gene>
<name>A0A832WVN3_9CREN</name>